<evidence type="ECO:0000256" key="4">
    <source>
        <dbReference type="ARBA" id="ARBA00022664"/>
    </source>
</evidence>
<dbReference type="CDD" id="cd00593">
    <property type="entry name" value="RIBOc"/>
    <property type="match status" value="1"/>
</dbReference>
<dbReference type="GO" id="GO:0006364">
    <property type="term" value="P:rRNA processing"/>
    <property type="evidence" value="ECO:0007669"/>
    <property type="project" value="UniProtKB-UniRule"/>
</dbReference>
<comment type="similarity">
    <text evidence="2">Belongs to the ribonuclease III family.</text>
</comment>
<evidence type="ECO:0000256" key="9">
    <source>
        <dbReference type="HAMAP-Rule" id="MF_00104"/>
    </source>
</evidence>
<dbReference type="SUPFAM" id="SSF69065">
    <property type="entry name" value="RNase III domain-like"/>
    <property type="match status" value="1"/>
</dbReference>
<comment type="subunit">
    <text evidence="9">Homodimer.</text>
</comment>
<dbReference type="PROSITE" id="PS50142">
    <property type="entry name" value="RNASE_3_2"/>
    <property type="match status" value="1"/>
</dbReference>
<comment type="cofactor">
    <cofactor evidence="9">
        <name>Mg(2+)</name>
        <dbReference type="ChEBI" id="CHEBI:18420"/>
    </cofactor>
</comment>
<evidence type="ECO:0000256" key="6">
    <source>
        <dbReference type="ARBA" id="ARBA00022759"/>
    </source>
</evidence>
<dbReference type="CDD" id="cd10845">
    <property type="entry name" value="DSRM_RNAse_III_family"/>
    <property type="match status" value="1"/>
</dbReference>
<dbReference type="FunFam" id="1.10.1520.10:FF:000001">
    <property type="entry name" value="Ribonuclease 3"/>
    <property type="match status" value="1"/>
</dbReference>
<dbReference type="InterPro" id="IPR000999">
    <property type="entry name" value="RNase_III_dom"/>
</dbReference>
<feature type="binding site" evidence="9">
    <location>
        <position position="43"/>
    </location>
    <ligand>
        <name>Mg(2+)</name>
        <dbReference type="ChEBI" id="CHEBI:18420"/>
    </ligand>
</feature>
<feature type="binding site" evidence="9">
    <location>
        <position position="119"/>
    </location>
    <ligand>
        <name>Mg(2+)</name>
        <dbReference type="ChEBI" id="CHEBI:18420"/>
    </ligand>
</feature>
<feature type="binding site" evidence="9">
    <location>
        <position position="116"/>
    </location>
    <ligand>
        <name>Mg(2+)</name>
        <dbReference type="ChEBI" id="CHEBI:18420"/>
    </ligand>
</feature>
<dbReference type="KEGG" id="esx:ESOMN_v1c02240"/>
<dbReference type="GO" id="GO:0010468">
    <property type="term" value="P:regulation of gene expression"/>
    <property type="evidence" value="ECO:0007669"/>
    <property type="project" value="TreeGrafter"/>
</dbReference>
<name>A0A2K8NZG5_9MOLU</name>
<evidence type="ECO:0000256" key="7">
    <source>
        <dbReference type="ARBA" id="ARBA00022801"/>
    </source>
</evidence>
<dbReference type="Pfam" id="PF14622">
    <property type="entry name" value="Ribonucleas_3_3"/>
    <property type="match status" value="1"/>
</dbReference>
<gene>
    <name evidence="9 12" type="primary">rnc</name>
    <name evidence="12" type="ORF">ESOMN_v1c02240</name>
</gene>
<organism evidence="12 13">
    <name type="scientific">Williamsoniiplasma somnilux</name>
    <dbReference type="NCBI Taxonomy" id="215578"/>
    <lineage>
        <taxon>Bacteria</taxon>
        <taxon>Bacillati</taxon>
        <taxon>Mycoplasmatota</taxon>
        <taxon>Mollicutes</taxon>
        <taxon>Entomoplasmatales</taxon>
        <taxon>Williamsoniiplasma</taxon>
    </lineage>
</organism>
<keyword evidence="8 9" id="KW-0694">RNA-binding</keyword>
<dbReference type="Proteomes" id="UP000232230">
    <property type="component" value="Chromosome"/>
</dbReference>
<dbReference type="GO" id="GO:0005737">
    <property type="term" value="C:cytoplasm"/>
    <property type="evidence" value="ECO:0007669"/>
    <property type="project" value="UniProtKB-SubCell"/>
</dbReference>
<evidence type="ECO:0000256" key="1">
    <source>
        <dbReference type="ARBA" id="ARBA00000109"/>
    </source>
</evidence>
<keyword evidence="6 9" id="KW-0255">Endonuclease</keyword>
<dbReference type="InterPro" id="IPR011907">
    <property type="entry name" value="RNase_III"/>
</dbReference>
<evidence type="ECO:0000256" key="5">
    <source>
        <dbReference type="ARBA" id="ARBA00022722"/>
    </source>
</evidence>
<dbReference type="NCBIfam" id="TIGR02191">
    <property type="entry name" value="RNaseIII"/>
    <property type="match status" value="1"/>
</dbReference>
<dbReference type="SMART" id="SM00535">
    <property type="entry name" value="RIBOc"/>
    <property type="match status" value="1"/>
</dbReference>
<evidence type="ECO:0000313" key="13">
    <source>
        <dbReference type="Proteomes" id="UP000232230"/>
    </source>
</evidence>
<keyword evidence="13" id="KW-1185">Reference proteome</keyword>
<feature type="active site" evidence="9">
    <location>
        <position position="119"/>
    </location>
</feature>
<dbReference type="GO" id="GO:0004525">
    <property type="term" value="F:ribonuclease III activity"/>
    <property type="evidence" value="ECO:0007669"/>
    <property type="project" value="UniProtKB-UniRule"/>
</dbReference>
<dbReference type="EC" id="3.1.26.3" evidence="9"/>
<dbReference type="SMART" id="SM00358">
    <property type="entry name" value="DSRM"/>
    <property type="match status" value="1"/>
</dbReference>
<keyword evidence="9" id="KW-0460">Magnesium</keyword>
<dbReference type="Pfam" id="PF00035">
    <property type="entry name" value="dsrm"/>
    <property type="match status" value="1"/>
</dbReference>
<evidence type="ECO:0000256" key="2">
    <source>
        <dbReference type="ARBA" id="ARBA00010183"/>
    </source>
</evidence>
<keyword evidence="9" id="KW-0963">Cytoplasm</keyword>
<proteinExistence type="inferred from homology"/>
<comment type="catalytic activity">
    <reaction evidence="1 9">
        <text>Endonucleolytic cleavage to 5'-phosphomonoester.</text>
        <dbReference type="EC" id="3.1.26.3"/>
    </reaction>
</comment>
<reference evidence="12 13" key="1">
    <citation type="submission" date="2017-11" db="EMBL/GenBank/DDBJ databases">
        <title>Genome sequence of Entomoplasma somnilux PYAN-1 (ATCC 49194).</title>
        <authorList>
            <person name="Lo W.-S."/>
            <person name="Gasparich G.E."/>
            <person name="Kuo C.-H."/>
        </authorList>
    </citation>
    <scope>NUCLEOTIDE SEQUENCE [LARGE SCALE GENOMIC DNA]</scope>
    <source>
        <strain evidence="12 13">PYAN-1</strain>
    </source>
</reference>
<protein>
    <recommendedName>
        <fullName evidence="9">Ribonuclease 3</fullName>
        <ecNumber evidence="9">3.1.26.3</ecNumber>
    </recommendedName>
    <alternativeName>
        <fullName evidence="9">Ribonuclease III</fullName>
        <shortName evidence="9">RNase III</shortName>
    </alternativeName>
</protein>
<dbReference type="InterPro" id="IPR036389">
    <property type="entry name" value="RNase_III_sf"/>
</dbReference>
<dbReference type="PANTHER" id="PTHR11207">
    <property type="entry name" value="RIBONUCLEASE III"/>
    <property type="match status" value="1"/>
</dbReference>
<dbReference type="GO" id="GO:0006397">
    <property type="term" value="P:mRNA processing"/>
    <property type="evidence" value="ECO:0007669"/>
    <property type="project" value="UniProtKB-UniRule"/>
</dbReference>
<dbReference type="GO" id="GO:0019843">
    <property type="term" value="F:rRNA binding"/>
    <property type="evidence" value="ECO:0007669"/>
    <property type="project" value="UniProtKB-KW"/>
</dbReference>
<keyword evidence="3 9" id="KW-0698">rRNA processing</keyword>
<keyword evidence="9" id="KW-0479">Metal-binding</keyword>
<evidence type="ECO:0000256" key="3">
    <source>
        <dbReference type="ARBA" id="ARBA00022552"/>
    </source>
</evidence>
<dbReference type="Gene3D" id="1.10.1520.10">
    <property type="entry name" value="Ribonuclease III domain"/>
    <property type="match status" value="1"/>
</dbReference>
<dbReference type="AlphaFoldDB" id="A0A2K8NZG5"/>
<sequence length="230" mass="26739">MTVQEFLKKFGITIKNSHYFDEALTHNSYANEKHLKYTYQRLEFLGDAIIQMYVSNYLYKNYPKLSEGILTKYRSNIVREESFSMVAKEINLGQLIRLGQGELNSRGFEKPSILSDVFESFTAAIYLDQGEQIMLEWLKKTLFKEISKPGFMDKVKDYKSELQEYLQAENRRELKYLVAAEKNLKNDNKTEYTINVVLDGQKFGVGKGFSKQEAEQNAAKDCLSKLVINR</sequence>
<keyword evidence="5 9" id="KW-0540">Nuclease</keyword>
<dbReference type="HAMAP" id="MF_00104">
    <property type="entry name" value="RNase_III"/>
    <property type="match status" value="1"/>
</dbReference>
<evidence type="ECO:0000256" key="8">
    <source>
        <dbReference type="ARBA" id="ARBA00022884"/>
    </source>
</evidence>
<dbReference type="RefSeq" id="WP_024863706.1">
    <property type="nucleotide sequence ID" value="NZ_CP024965.1"/>
</dbReference>
<comment type="function">
    <text evidence="9">Digests double-stranded RNA. Involved in the processing of primary rRNA transcript to yield the immediate precursors to the large and small rRNAs (23S and 16S). Processes some mRNAs, and tRNAs when they are encoded in the rRNA operon. Processes pre-crRNA and tracrRNA of type II CRISPR loci if present in the organism.</text>
</comment>
<keyword evidence="4 9" id="KW-0507">mRNA processing</keyword>
<feature type="domain" description="RNase III" evidence="11">
    <location>
        <begin position="3"/>
        <end position="130"/>
    </location>
</feature>
<feature type="domain" description="DRBM" evidence="10">
    <location>
        <begin position="157"/>
        <end position="228"/>
    </location>
</feature>
<evidence type="ECO:0000313" key="12">
    <source>
        <dbReference type="EMBL" id="ATZ18608.1"/>
    </source>
</evidence>
<evidence type="ECO:0000259" key="10">
    <source>
        <dbReference type="PROSITE" id="PS50137"/>
    </source>
</evidence>
<dbReference type="EMBL" id="CP024965">
    <property type="protein sequence ID" value="ATZ18608.1"/>
    <property type="molecule type" value="Genomic_DNA"/>
</dbReference>
<dbReference type="InterPro" id="IPR014720">
    <property type="entry name" value="dsRBD_dom"/>
</dbReference>
<keyword evidence="7 9" id="KW-0378">Hydrolase</keyword>
<dbReference type="Gene3D" id="3.30.160.20">
    <property type="match status" value="1"/>
</dbReference>
<accession>A0A2K8NZG5</accession>
<dbReference type="PROSITE" id="PS00517">
    <property type="entry name" value="RNASE_3_1"/>
    <property type="match status" value="1"/>
</dbReference>
<comment type="subcellular location">
    <subcellularLocation>
        <location evidence="9">Cytoplasm</location>
    </subcellularLocation>
</comment>
<dbReference type="GO" id="GO:0008033">
    <property type="term" value="P:tRNA processing"/>
    <property type="evidence" value="ECO:0007669"/>
    <property type="project" value="UniProtKB-KW"/>
</dbReference>
<dbReference type="GO" id="GO:0003725">
    <property type="term" value="F:double-stranded RNA binding"/>
    <property type="evidence" value="ECO:0007669"/>
    <property type="project" value="TreeGrafter"/>
</dbReference>
<evidence type="ECO:0000259" key="11">
    <source>
        <dbReference type="PROSITE" id="PS50142"/>
    </source>
</evidence>
<dbReference type="SUPFAM" id="SSF54768">
    <property type="entry name" value="dsRNA-binding domain-like"/>
    <property type="match status" value="1"/>
</dbReference>
<keyword evidence="9" id="KW-0699">rRNA-binding</keyword>
<dbReference type="PANTHER" id="PTHR11207:SF0">
    <property type="entry name" value="RIBONUCLEASE 3"/>
    <property type="match status" value="1"/>
</dbReference>
<dbReference type="PROSITE" id="PS50137">
    <property type="entry name" value="DS_RBD"/>
    <property type="match status" value="1"/>
</dbReference>
<keyword evidence="9" id="KW-0819">tRNA processing</keyword>
<dbReference type="GO" id="GO:0046872">
    <property type="term" value="F:metal ion binding"/>
    <property type="evidence" value="ECO:0007669"/>
    <property type="project" value="UniProtKB-KW"/>
</dbReference>
<feature type="active site" evidence="9">
    <location>
        <position position="47"/>
    </location>
</feature>